<dbReference type="PANTHER" id="PTHR34220:SF7">
    <property type="entry name" value="SENSOR HISTIDINE KINASE YPDA"/>
    <property type="match status" value="1"/>
</dbReference>
<dbReference type="PANTHER" id="PTHR34220">
    <property type="entry name" value="SENSOR HISTIDINE KINASE YPDA"/>
    <property type="match status" value="1"/>
</dbReference>
<dbReference type="Pfam" id="PF06580">
    <property type="entry name" value="His_kinase"/>
    <property type="match status" value="1"/>
</dbReference>
<protein>
    <submittedName>
        <fullName evidence="7">Sensor histidine kinase</fullName>
    </submittedName>
</protein>
<evidence type="ECO:0000256" key="2">
    <source>
        <dbReference type="ARBA" id="ARBA00022553"/>
    </source>
</evidence>
<comment type="subcellular location">
    <subcellularLocation>
        <location evidence="1">Membrane</location>
    </subcellularLocation>
</comment>
<dbReference type="AlphaFoldDB" id="A0A9D1V2M1"/>
<dbReference type="InterPro" id="IPR010559">
    <property type="entry name" value="Sig_transdc_His_kin_internal"/>
</dbReference>
<dbReference type="InterPro" id="IPR003594">
    <property type="entry name" value="HATPase_dom"/>
</dbReference>
<gene>
    <name evidence="7" type="ORF">H9865_02025</name>
</gene>
<dbReference type="Pfam" id="PF02518">
    <property type="entry name" value="HATPase_c"/>
    <property type="match status" value="1"/>
</dbReference>
<sequence length="595" mass="67483">MAKFGIRRGMFQPLNCMYLILTLLLCVMMEALVFERGYNKMRAEAEAAINEQTNMAAEQFADIVTATRDAYVMHSMDEEMNKILSEIDSPYTLEYIVESQYLKNALYYLISGNELFADVGFVRRGGSVITYNSLSNQDKLVLRQTTETYPLGTDYVLSQVYDNKSLLNSQQRFLVVREMFQNTQRESIGFMAFFIDVDGIRQSLEESVRHMEQAGGVLLMEGDTLVCGGDRNGALPDAKALAQAARQADETAESGIVHLQEKRYGYVLREEPYTGWTVLGYYDADALVSQCLRDNALLHIAIFAAFVLIIIIELRSFRFLNRTVRALKDAMAQAEQGRFVQLDGLVEKNPELHTVVSGFNRMSASLQQLVYDNYVARLQRKEAELKMLRLQINPHFLYNTLNLIHSLAVLGENDKVARMTENMGQMFRYNMAGSSGGVHLRDEIDLLRRYCEIQQVRFPGKLRIEWDVEEELLDCSIEKYTLQPLVENIFKHNRLHDPIRIRISARPGPAGELVLEVWNSGPGIEPERLAAVQKELAEGSAREKETSIGLLNVNERIRMACGSDYGVQLFSEPGQGVLVRVTLPGRSEKEKGDDL</sequence>
<dbReference type="GO" id="GO:0016020">
    <property type="term" value="C:membrane"/>
    <property type="evidence" value="ECO:0007669"/>
    <property type="project" value="UniProtKB-SubCell"/>
</dbReference>
<dbReference type="InterPro" id="IPR003660">
    <property type="entry name" value="HAMP_dom"/>
</dbReference>
<feature type="transmembrane region" description="Helical" evidence="5">
    <location>
        <begin position="296"/>
        <end position="314"/>
    </location>
</feature>
<feature type="domain" description="HAMP" evidence="6">
    <location>
        <begin position="318"/>
        <end position="371"/>
    </location>
</feature>
<keyword evidence="5" id="KW-1133">Transmembrane helix</keyword>
<dbReference type="SUPFAM" id="SSF55874">
    <property type="entry name" value="ATPase domain of HSP90 chaperone/DNA topoisomerase II/histidine kinase"/>
    <property type="match status" value="1"/>
</dbReference>
<accession>A0A9D1V2M1</accession>
<reference evidence="7" key="2">
    <citation type="submission" date="2021-04" db="EMBL/GenBank/DDBJ databases">
        <authorList>
            <person name="Gilroy R."/>
        </authorList>
    </citation>
    <scope>NUCLEOTIDE SEQUENCE</scope>
    <source>
        <strain evidence="7">2239</strain>
    </source>
</reference>
<evidence type="ECO:0000313" key="7">
    <source>
        <dbReference type="EMBL" id="HIX04879.1"/>
    </source>
</evidence>
<name>A0A9D1V2M1_9FIRM</name>
<evidence type="ECO:0000256" key="3">
    <source>
        <dbReference type="ARBA" id="ARBA00022679"/>
    </source>
</evidence>
<dbReference type="InterPro" id="IPR050640">
    <property type="entry name" value="Bact_2-comp_sensor_kinase"/>
</dbReference>
<keyword evidence="5" id="KW-0472">Membrane</keyword>
<dbReference type="GO" id="GO:0000155">
    <property type="term" value="F:phosphorelay sensor kinase activity"/>
    <property type="evidence" value="ECO:0007669"/>
    <property type="project" value="InterPro"/>
</dbReference>
<keyword evidence="3" id="KW-0808">Transferase</keyword>
<evidence type="ECO:0000259" key="6">
    <source>
        <dbReference type="PROSITE" id="PS50885"/>
    </source>
</evidence>
<proteinExistence type="predicted"/>
<dbReference type="Gene3D" id="3.30.565.10">
    <property type="entry name" value="Histidine kinase-like ATPase, C-terminal domain"/>
    <property type="match status" value="1"/>
</dbReference>
<evidence type="ECO:0000256" key="1">
    <source>
        <dbReference type="ARBA" id="ARBA00004370"/>
    </source>
</evidence>
<keyword evidence="4 7" id="KW-0418">Kinase</keyword>
<dbReference type="InterPro" id="IPR036890">
    <property type="entry name" value="HATPase_C_sf"/>
</dbReference>
<dbReference type="Proteomes" id="UP000824193">
    <property type="component" value="Unassembled WGS sequence"/>
</dbReference>
<keyword evidence="2" id="KW-0597">Phosphoprotein</keyword>
<organism evidence="7 8">
    <name type="scientific">Candidatus Allofournierella pullicola</name>
    <dbReference type="NCBI Taxonomy" id="2838596"/>
    <lineage>
        <taxon>Bacteria</taxon>
        <taxon>Bacillati</taxon>
        <taxon>Bacillota</taxon>
        <taxon>Clostridia</taxon>
        <taxon>Eubacteriales</taxon>
        <taxon>Oscillospiraceae</taxon>
        <taxon>Allofournierella</taxon>
    </lineage>
</organism>
<dbReference type="PROSITE" id="PS50885">
    <property type="entry name" value="HAMP"/>
    <property type="match status" value="1"/>
</dbReference>
<evidence type="ECO:0000313" key="8">
    <source>
        <dbReference type="Proteomes" id="UP000824193"/>
    </source>
</evidence>
<keyword evidence="5" id="KW-0812">Transmembrane</keyword>
<comment type="caution">
    <text evidence="7">The sequence shown here is derived from an EMBL/GenBank/DDBJ whole genome shotgun (WGS) entry which is preliminary data.</text>
</comment>
<evidence type="ECO:0000256" key="4">
    <source>
        <dbReference type="ARBA" id="ARBA00022777"/>
    </source>
</evidence>
<evidence type="ECO:0000256" key="5">
    <source>
        <dbReference type="SAM" id="Phobius"/>
    </source>
</evidence>
<dbReference type="EMBL" id="DXFW01000004">
    <property type="protein sequence ID" value="HIX04879.1"/>
    <property type="molecule type" value="Genomic_DNA"/>
</dbReference>
<reference evidence="7" key="1">
    <citation type="journal article" date="2021" name="PeerJ">
        <title>Extensive microbial diversity within the chicken gut microbiome revealed by metagenomics and culture.</title>
        <authorList>
            <person name="Gilroy R."/>
            <person name="Ravi A."/>
            <person name="Getino M."/>
            <person name="Pursley I."/>
            <person name="Horton D.L."/>
            <person name="Alikhan N.F."/>
            <person name="Baker D."/>
            <person name="Gharbi K."/>
            <person name="Hall N."/>
            <person name="Watson M."/>
            <person name="Adriaenssens E.M."/>
            <person name="Foster-Nyarko E."/>
            <person name="Jarju S."/>
            <person name="Secka A."/>
            <person name="Antonio M."/>
            <person name="Oren A."/>
            <person name="Chaudhuri R.R."/>
            <person name="La Ragione R."/>
            <person name="Hildebrand F."/>
            <person name="Pallen M.J."/>
        </authorList>
    </citation>
    <scope>NUCLEOTIDE SEQUENCE</scope>
    <source>
        <strain evidence="7">2239</strain>
    </source>
</reference>